<sequence length="176" mass="19693">MQIAFFAEQDRLALSSWFTSQADVTQWAGPGVAWPLEESFLATLLDSASQQPARLLTFAGKQAGELAAVAQTGFDWNNHLACLCRVVVNPAMRGQNLAEHMLRQLIATAFQQEGIERIELRVYTFNQAAIRTYEKLGFVREGVQRQGVAVGEARWDCALYGMLRQEYVQPEAARRA</sequence>
<dbReference type="EC" id="2.3.-.-" evidence="2"/>
<proteinExistence type="predicted"/>
<name>A0ABV4E5E2_9GAMM</name>
<dbReference type="EMBL" id="JBGFFX010000003">
    <property type="protein sequence ID" value="MEY8770115.1"/>
    <property type="molecule type" value="Genomic_DNA"/>
</dbReference>
<evidence type="ECO:0000313" key="3">
    <source>
        <dbReference type="Proteomes" id="UP001565243"/>
    </source>
</evidence>
<reference evidence="2 3" key="1">
    <citation type="submission" date="2024-07" db="EMBL/GenBank/DDBJ databases">
        <authorList>
            <person name="Hebao G."/>
        </authorList>
    </citation>
    <scope>NUCLEOTIDE SEQUENCE [LARGE SCALE GENOMIC DNA]</scope>
    <source>
        <strain evidence="2 3">ACCC 02193</strain>
    </source>
</reference>
<dbReference type="RefSeq" id="WP_369895093.1">
    <property type="nucleotide sequence ID" value="NZ_JBGFFX010000003.1"/>
</dbReference>
<keyword evidence="2" id="KW-0012">Acyltransferase</keyword>
<keyword evidence="2" id="KW-0808">Transferase</keyword>
<organism evidence="2 3">
    <name type="scientific">Erwinia aeris</name>
    <dbReference type="NCBI Taxonomy" id="3239803"/>
    <lineage>
        <taxon>Bacteria</taxon>
        <taxon>Pseudomonadati</taxon>
        <taxon>Pseudomonadota</taxon>
        <taxon>Gammaproteobacteria</taxon>
        <taxon>Enterobacterales</taxon>
        <taxon>Erwiniaceae</taxon>
        <taxon>Erwinia</taxon>
    </lineage>
</organism>
<evidence type="ECO:0000259" key="1">
    <source>
        <dbReference type="PROSITE" id="PS51186"/>
    </source>
</evidence>
<dbReference type="CDD" id="cd04301">
    <property type="entry name" value="NAT_SF"/>
    <property type="match status" value="1"/>
</dbReference>
<feature type="domain" description="N-acetyltransferase" evidence="1">
    <location>
        <begin position="1"/>
        <end position="160"/>
    </location>
</feature>
<dbReference type="InterPro" id="IPR000182">
    <property type="entry name" value="GNAT_dom"/>
</dbReference>
<accession>A0ABV4E5E2</accession>
<dbReference type="GO" id="GO:0016746">
    <property type="term" value="F:acyltransferase activity"/>
    <property type="evidence" value="ECO:0007669"/>
    <property type="project" value="UniProtKB-KW"/>
</dbReference>
<evidence type="ECO:0000313" key="2">
    <source>
        <dbReference type="EMBL" id="MEY8770115.1"/>
    </source>
</evidence>
<dbReference type="InterPro" id="IPR051908">
    <property type="entry name" value="Ribosomal_N-acetyltransferase"/>
</dbReference>
<keyword evidence="3" id="KW-1185">Reference proteome</keyword>
<dbReference type="PROSITE" id="PS51186">
    <property type="entry name" value="GNAT"/>
    <property type="match status" value="1"/>
</dbReference>
<dbReference type="SUPFAM" id="SSF55729">
    <property type="entry name" value="Acyl-CoA N-acyltransferases (Nat)"/>
    <property type="match status" value="1"/>
</dbReference>
<gene>
    <name evidence="2" type="ORF">AB6T85_06680</name>
</gene>
<comment type="caution">
    <text evidence="2">The sequence shown here is derived from an EMBL/GenBank/DDBJ whole genome shotgun (WGS) entry which is preliminary data.</text>
</comment>
<dbReference type="Proteomes" id="UP001565243">
    <property type="component" value="Unassembled WGS sequence"/>
</dbReference>
<dbReference type="PANTHER" id="PTHR43441">
    <property type="entry name" value="RIBOSOMAL-PROTEIN-SERINE ACETYLTRANSFERASE"/>
    <property type="match status" value="1"/>
</dbReference>
<dbReference type="Pfam" id="PF00583">
    <property type="entry name" value="Acetyltransf_1"/>
    <property type="match status" value="1"/>
</dbReference>
<dbReference type="InterPro" id="IPR016181">
    <property type="entry name" value="Acyl_CoA_acyltransferase"/>
</dbReference>
<protein>
    <submittedName>
        <fullName evidence="2">GNAT family N-acetyltransferase</fullName>
        <ecNumber evidence="2">2.3.-.-</ecNumber>
    </submittedName>
</protein>
<dbReference type="Gene3D" id="3.40.630.30">
    <property type="match status" value="1"/>
</dbReference>
<dbReference type="PANTHER" id="PTHR43441:SF10">
    <property type="entry name" value="ACETYLTRANSFERASE"/>
    <property type="match status" value="1"/>
</dbReference>